<proteinExistence type="predicted"/>
<sequence>MKLFQLVENLGVSDIVFNVVCGLLGETLKSLSLTLAGIHLDGLPILG</sequence>
<organism evidence="1 2">
    <name type="scientific">Eleutherodactylus coqui</name>
    <name type="common">Puerto Rican coqui</name>
    <dbReference type="NCBI Taxonomy" id="57060"/>
    <lineage>
        <taxon>Eukaryota</taxon>
        <taxon>Metazoa</taxon>
        <taxon>Chordata</taxon>
        <taxon>Craniata</taxon>
        <taxon>Vertebrata</taxon>
        <taxon>Euteleostomi</taxon>
        <taxon>Amphibia</taxon>
        <taxon>Batrachia</taxon>
        <taxon>Anura</taxon>
        <taxon>Neobatrachia</taxon>
        <taxon>Hyloidea</taxon>
        <taxon>Eleutherodactylidae</taxon>
        <taxon>Eleutherodactylinae</taxon>
        <taxon>Eleutherodactylus</taxon>
        <taxon>Eleutherodactylus</taxon>
    </lineage>
</organism>
<keyword evidence="2" id="KW-1185">Reference proteome</keyword>
<reference evidence="1" key="1">
    <citation type="thesis" date="2020" institute="ProQuest LLC" country="789 East Eisenhower Parkway, Ann Arbor, MI, USA">
        <title>Comparative Genomics and Chromosome Evolution.</title>
        <authorList>
            <person name="Mudd A.B."/>
        </authorList>
    </citation>
    <scope>NUCLEOTIDE SEQUENCE</scope>
    <source>
        <strain evidence="1">HN-11 Male</strain>
        <tissue evidence="1">Kidney and liver</tissue>
    </source>
</reference>
<protein>
    <submittedName>
        <fullName evidence="1">Uncharacterized protein</fullName>
    </submittedName>
</protein>
<accession>A0A8J6E4X4</accession>
<evidence type="ECO:0000313" key="2">
    <source>
        <dbReference type="Proteomes" id="UP000770717"/>
    </source>
</evidence>
<evidence type="ECO:0000313" key="1">
    <source>
        <dbReference type="EMBL" id="KAG9463090.1"/>
    </source>
</evidence>
<dbReference type="AlphaFoldDB" id="A0A8J6E4X4"/>
<comment type="caution">
    <text evidence="1">The sequence shown here is derived from an EMBL/GenBank/DDBJ whole genome shotgun (WGS) entry which is preliminary data.</text>
</comment>
<name>A0A8J6E4X4_ELECQ</name>
<dbReference type="EMBL" id="WNTK01008131">
    <property type="protein sequence ID" value="KAG9463090.1"/>
    <property type="molecule type" value="Genomic_DNA"/>
</dbReference>
<dbReference type="Proteomes" id="UP000770717">
    <property type="component" value="Unassembled WGS sequence"/>
</dbReference>
<gene>
    <name evidence="1" type="ORF">GDO78_022463</name>
</gene>